<accession>A0A1J8PAH6</accession>
<evidence type="ECO:0000313" key="1">
    <source>
        <dbReference type="EMBL" id="OIZ94383.1"/>
    </source>
</evidence>
<keyword evidence="2" id="KW-1185">Reference proteome</keyword>
<protein>
    <submittedName>
        <fullName evidence="1">Uncharacterized protein</fullName>
    </submittedName>
</protein>
<comment type="caution">
    <text evidence="1">The sequence shown here is derived from an EMBL/GenBank/DDBJ whole genome shotgun (WGS) entry which is preliminary data.</text>
</comment>
<name>A0A1J8PAH6_9COXI</name>
<sequence length="179" mass="20628">MNFKYVENYILTIKAKYKSLQKANAHPFSLRIIDEEVCTKNGETIFTLQLVGKNIISKLYTVEITNDKKLLKSLSPIDLLKILNASNKKFLCKKENIILFPCQAYYKLIAKDYNHILQQTIFTLEITHANKITQKKLTALDIANNPLILEKLTPQETYDLGYAVGSETILREILYLSRL</sequence>
<dbReference type="Proteomes" id="UP000183924">
    <property type="component" value="Unassembled WGS sequence"/>
</dbReference>
<dbReference type="OrthoDB" id="9838440at2"/>
<proteinExistence type="predicted"/>
<reference evidence="1 2" key="1">
    <citation type="submission" date="2016-03" db="EMBL/GenBank/DDBJ databases">
        <title>Comparative genomics of Rickettsiella.</title>
        <authorList>
            <person name="Chandler C."/>
            <person name="Wang Y."/>
        </authorList>
    </citation>
    <scope>NUCLEOTIDE SEQUENCE [LARGE SCALE GENOMIC DNA]</scope>
    <source>
        <strain evidence="1 2">RCFS May 2013</strain>
    </source>
</reference>
<evidence type="ECO:0000313" key="2">
    <source>
        <dbReference type="Proteomes" id="UP000183924"/>
    </source>
</evidence>
<organism evidence="1 2">
    <name type="scientific">Candidatus Rickettsiella isopodorum</name>
    <dbReference type="NCBI Taxonomy" id="1225476"/>
    <lineage>
        <taxon>Bacteria</taxon>
        <taxon>Pseudomonadati</taxon>
        <taxon>Pseudomonadota</taxon>
        <taxon>Gammaproteobacteria</taxon>
        <taxon>Legionellales</taxon>
        <taxon>Coxiellaceae</taxon>
        <taxon>Rickettsiella</taxon>
    </lineage>
</organism>
<dbReference type="EMBL" id="LUKY01000033">
    <property type="protein sequence ID" value="OIZ94383.1"/>
    <property type="molecule type" value="Genomic_DNA"/>
</dbReference>
<gene>
    <name evidence="1" type="ORF">A1D18_05965</name>
</gene>
<dbReference type="RefSeq" id="WP_071662872.1">
    <property type="nucleotide sequence ID" value="NZ_LUKY01000033.1"/>
</dbReference>
<dbReference type="STRING" id="1225476.A1D18_05965"/>
<dbReference type="AlphaFoldDB" id="A0A1J8PAH6"/>